<proteinExistence type="inferred from homology"/>
<dbReference type="CDD" id="cd02440">
    <property type="entry name" value="AdoMet_MTases"/>
    <property type="match status" value="1"/>
</dbReference>
<protein>
    <recommendedName>
        <fullName evidence="6">Ribosomal protein L11 methyltransferase</fullName>
        <shortName evidence="6">L11 Mtase</shortName>
        <ecNumber evidence="6">2.1.1.-</ecNumber>
    </recommendedName>
</protein>
<evidence type="ECO:0000256" key="6">
    <source>
        <dbReference type="HAMAP-Rule" id="MF_00735"/>
    </source>
</evidence>
<comment type="catalytic activity">
    <reaction evidence="6">
        <text>L-lysyl-[protein] + 3 S-adenosyl-L-methionine = N(6),N(6),N(6)-trimethyl-L-lysyl-[protein] + 3 S-adenosyl-L-homocysteine + 3 H(+)</text>
        <dbReference type="Rhea" id="RHEA:54192"/>
        <dbReference type="Rhea" id="RHEA-COMP:9752"/>
        <dbReference type="Rhea" id="RHEA-COMP:13826"/>
        <dbReference type="ChEBI" id="CHEBI:15378"/>
        <dbReference type="ChEBI" id="CHEBI:29969"/>
        <dbReference type="ChEBI" id="CHEBI:57856"/>
        <dbReference type="ChEBI" id="CHEBI:59789"/>
        <dbReference type="ChEBI" id="CHEBI:61961"/>
    </reaction>
</comment>
<evidence type="ECO:0000313" key="8">
    <source>
        <dbReference type="Proteomes" id="UP000724149"/>
    </source>
</evidence>
<comment type="subcellular location">
    <subcellularLocation>
        <location evidence="6">Cytoplasm</location>
    </subcellularLocation>
</comment>
<dbReference type="InterPro" id="IPR029063">
    <property type="entry name" value="SAM-dependent_MTases_sf"/>
</dbReference>
<evidence type="ECO:0000256" key="4">
    <source>
        <dbReference type="ARBA" id="ARBA00022679"/>
    </source>
</evidence>
<comment type="similarity">
    <text evidence="1 6">Belongs to the methyltransferase superfamily. PrmA family.</text>
</comment>
<comment type="caution">
    <text evidence="6">Lacks conserved residue(s) required for the propagation of feature annotation.</text>
</comment>
<dbReference type="EMBL" id="JACSNR010000002">
    <property type="protein sequence ID" value="MBM6922752.1"/>
    <property type="molecule type" value="Genomic_DNA"/>
</dbReference>
<evidence type="ECO:0000256" key="2">
    <source>
        <dbReference type="ARBA" id="ARBA00022490"/>
    </source>
</evidence>
<keyword evidence="4 6" id="KW-0808">Transferase</keyword>
<dbReference type="RefSeq" id="WP_204719848.1">
    <property type="nucleotide sequence ID" value="NZ_JACSNR010000002.1"/>
</dbReference>
<accession>A0ABS2GJV8</accession>
<evidence type="ECO:0000256" key="5">
    <source>
        <dbReference type="ARBA" id="ARBA00022691"/>
    </source>
</evidence>
<sequence length="307" mass="33716">MDWTEINIEISADQVDEAAAIAQMVVPYGIYIEDYSDLRTEAPKIAHIDLIDEELLQKDVTKALIHIYISPDDNPAEAIAFLREKYTAAGIANSISTTAVKQEEWATAWKQYYHPQKLGNRLVVCPSWEEYEKQPEEVIITLDPGMAFGTGSHDTTRLCLEFLEEHCAPGKQVLDVGSGSGILAISSVLLGCDRAVGVEIDPTAVRVAEENSAINHTDDRVQFICGDLVQKVEGVYDIVCANIVADVIIQLLPNVGRFMAEDAVLITSGIIDEREADVQAALAQNGFAVLRRRESAGWVALECAKEK</sequence>
<dbReference type="HAMAP" id="MF_00735">
    <property type="entry name" value="Methyltr_PrmA"/>
    <property type="match status" value="1"/>
</dbReference>
<dbReference type="SUPFAM" id="SSF53335">
    <property type="entry name" value="S-adenosyl-L-methionine-dependent methyltransferases"/>
    <property type="match status" value="1"/>
</dbReference>
<dbReference type="PIRSF" id="PIRSF000401">
    <property type="entry name" value="RPL11_MTase"/>
    <property type="match status" value="1"/>
</dbReference>
<dbReference type="Gene3D" id="3.40.50.150">
    <property type="entry name" value="Vaccinia Virus protein VP39"/>
    <property type="match status" value="1"/>
</dbReference>
<dbReference type="Pfam" id="PF06325">
    <property type="entry name" value="PrmA"/>
    <property type="match status" value="1"/>
</dbReference>
<name>A0ABS2GJV8_9FIRM</name>
<reference evidence="7 8" key="1">
    <citation type="journal article" date="2021" name="Sci. Rep.">
        <title>The distribution of antibiotic resistance genes in chicken gut microbiota commensals.</title>
        <authorList>
            <person name="Juricova H."/>
            <person name="Matiasovicova J."/>
            <person name="Kubasova T."/>
            <person name="Cejkova D."/>
            <person name="Rychlik I."/>
        </authorList>
    </citation>
    <scope>NUCLEOTIDE SEQUENCE [LARGE SCALE GENOMIC DNA]</scope>
    <source>
        <strain evidence="7 8">An564</strain>
    </source>
</reference>
<gene>
    <name evidence="6 7" type="primary">prmA</name>
    <name evidence="7" type="ORF">H9X81_03465</name>
</gene>
<dbReference type="PANTHER" id="PTHR43648">
    <property type="entry name" value="ELECTRON TRANSFER FLAVOPROTEIN BETA SUBUNIT LYSINE METHYLTRANSFERASE"/>
    <property type="match status" value="1"/>
</dbReference>
<dbReference type="GO" id="GO:0005840">
    <property type="term" value="C:ribosome"/>
    <property type="evidence" value="ECO:0007669"/>
    <property type="project" value="UniProtKB-KW"/>
</dbReference>
<dbReference type="InterPro" id="IPR004498">
    <property type="entry name" value="Ribosomal_PrmA_MeTrfase"/>
</dbReference>
<comment type="function">
    <text evidence="6">Methylates ribosomal protein L11.</text>
</comment>
<evidence type="ECO:0000313" key="7">
    <source>
        <dbReference type="EMBL" id="MBM6922752.1"/>
    </source>
</evidence>
<dbReference type="PANTHER" id="PTHR43648:SF1">
    <property type="entry name" value="ELECTRON TRANSFER FLAVOPROTEIN BETA SUBUNIT LYSINE METHYLTRANSFERASE"/>
    <property type="match status" value="1"/>
</dbReference>
<dbReference type="GO" id="GO:0008168">
    <property type="term" value="F:methyltransferase activity"/>
    <property type="evidence" value="ECO:0007669"/>
    <property type="project" value="UniProtKB-KW"/>
</dbReference>
<comment type="caution">
    <text evidence="7">The sequence shown here is derived from an EMBL/GenBank/DDBJ whole genome shotgun (WGS) entry which is preliminary data.</text>
</comment>
<keyword evidence="7" id="KW-0687">Ribonucleoprotein</keyword>
<keyword evidence="5 6" id="KW-0949">S-adenosyl-L-methionine</keyword>
<keyword evidence="3 6" id="KW-0489">Methyltransferase</keyword>
<evidence type="ECO:0000256" key="3">
    <source>
        <dbReference type="ARBA" id="ARBA00022603"/>
    </source>
</evidence>
<keyword evidence="7" id="KW-0689">Ribosomal protein</keyword>
<dbReference type="Proteomes" id="UP000724149">
    <property type="component" value="Unassembled WGS sequence"/>
</dbReference>
<keyword evidence="2 6" id="KW-0963">Cytoplasm</keyword>
<dbReference type="NCBIfam" id="TIGR00406">
    <property type="entry name" value="prmA"/>
    <property type="match status" value="1"/>
</dbReference>
<evidence type="ECO:0000256" key="1">
    <source>
        <dbReference type="ARBA" id="ARBA00009741"/>
    </source>
</evidence>
<organism evidence="7 8">
    <name type="scientific">Hydrogenoanaerobacterium saccharovorans</name>
    <dbReference type="NCBI Taxonomy" id="474960"/>
    <lineage>
        <taxon>Bacteria</taxon>
        <taxon>Bacillati</taxon>
        <taxon>Bacillota</taxon>
        <taxon>Clostridia</taxon>
        <taxon>Eubacteriales</taxon>
        <taxon>Oscillospiraceae</taxon>
        <taxon>Hydrogenoanaerobacterium</taxon>
    </lineage>
</organism>
<dbReference type="GO" id="GO:0032259">
    <property type="term" value="P:methylation"/>
    <property type="evidence" value="ECO:0007669"/>
    <property type="project" value="UniProtKB-KW"/>
</dbReference>
<dbReference type="EC" id="2.1.1.-" evidence="6"/>
<keyword evidence="8" id="KW-1185">Reference proteome</keyword>
<dbReference type="InterPro" id="IPR050078">
    <property type="entry name" value="Ribosomal_L11_MeTrfase_PrmA"/>
</dbReference>